<dbReference type="InterPro" id="IPR008965">
    <property type="entry name" value="CBM2/CBM3_carb-bd_dom_sf"/>
</dbReference>
<organism evidence="2">
    <name type="scientific">uncultured bacterium FPPS_57A9</name>
    <dbReference type="NCBI Taxonomy" id="1343847"/>
    <lineage>
        <taxon>Bacteria</taxon>
        <taxon>environmental samples</taxon>
    </lineage>
</organism>
<dbReference type="CDD" id="cd08547">
    <property type="entry name" value="Type_II_cohesin"/>
    <property type="match status" value="1"/>
</dbReference>
<dbReference type="SUPFAM" id="SSF49384">
    <property type="entry name" value="Carbohydrate-binding domain"/>
    <property type="match status" value="1"/>
</dbReference>
<dbReference type="GO" id="GO:0030246">
    <property type="term" value="F:carbohydrate binding"/>
    <property type="evidence" value="ECO:0007669"/>
    <property type="project" value="InterPro"/>
</dbReference>
<evidence type="ECO:0000259" key="1">
    <source>
        <dbReference type="Pfam" id="PF00963"/>
    </source>
</evidence>
<accession>S4W9Y1</accession>
<sequence length="266" mass="29569">MKITIQYIIIITSLFIFSCESIDPIRDNPLDDEGDNYVAPTIVLLSDVADGDTLYASSIEFQWEGNELVTEYRFQYDAFPWSDWIDNTVAVLDYLDEGEHTLSIQSQYLTGDTSEVGSVSFVVDAVSGPALMFYPRRHLANINETVTFHIMAEEVSNLMAAEIHLEFEPSLLEIVSVEQGGLFIEGQNSIFLYEVNQSDGTIQINTTLLDAESPSVSGTGELAVVRVKLIQSGSATLNFNGNDIFKDQNNNNMMILEKVNGLVEVK</sequence>
<feature type="domain" description="Cohesin" evidence="1">
    <location>
        <begin position="141"/>
        <end position="253"/>
    </location>
</feature>
<dbReference type="Gene3D" id="2.60.40.680">
    <property type="match status" value="1"/>
</dbReference>
<name>S4W9Y1_9BACT</name>
<dbReference type="Pfam" id="PF00963">
    <property type="entry name" value="Cohesin"/>
    <property type="match status" value="1"/>
</dbReference>
<dbReference type="EMBL" id="KF170418">
    <property type="protein sequence ID" value="AGO87900.1"/>
    <property type="molecule type" value="Genomic_DNA"/>
</dbReference>
<dbReference type="GO" id="GO:0000272">
    <property type="term" value="P:polysaccharide catabolic process"/>
    <property type="evidence" value="ECO:0007669"/>
    <property type="project" value="InterPro"/>
</dbReference>
<evidence type="ECO:0000313" key="2">
    <source>
        <dbReference type="EMBL" id="AGO87900.1"/>
    </source>
</evidence>
<proteinExistence type="predicted"/>
<reference evidence="2" key="1">
    <citation type="journal article" date="2014" name="ISME J.">
        <title>Genomic properties of Marine Group A bacteria indicate a role in the marine sulfur cycle.</title>
        <authorList>
            <person name="Wright J.J."/>
            <person name="Mewis K."/>
            <person name="Hanson N.W."/>
            <person name="Konwar K.M."/>
            <person name="Maas K.R."/>
            <person name="Hallam S.J."/>
        </authorList>
    </citation>
    <scope>NUCLEOTIDE SEQUENCE</scope>
</reference>
<dbReference type="AlphaFoldDB" id="S4W9Y1"/>
<dbReference type="InterPro" id="IPR002102">
    <property type="entry name" value="Cohesin_dom"/>
</dbReference>
<dbReference type="PROSITE" id="PS51257">
    <property type="entry name" value="PROKAR_LIPOPROTEIN"/>
    <property type="match status" value="1"/>
</dbReference>
<protein>
    <recommendedName>
        <fullName evidence="1">Cohesin domain-containing protein</fullName>
    </recommendedName>
</protein>